<keyword evidence="8 10" id="KW-0472">Membrane</keyword>
<dbReference type="SUPFAM" id="SSF52540">
    <property type="entry name" value="P-loop containing nucleoside triphosphate hydrolases"/>
    <property type="match status" value="1"/>
</dbReference>
<evidence type="ECO:0000256" key="1">
    <source>
        <dbReference type="ARBA" id="ARBA00004323"/>
    </source>
</evidence>
<keyword evidence="5" id="KW-0735">Signal-anchor</keyword>
<dbReference type="FunFam" id="3.40.50.300:FF:001863">
    <property type="entry name" value="Heparan sulfate 2-o-sulfotransferase"/>
    <property type="match status" value="1"/>
</dbReference>
<evidence type="ECO:0000256" key="4">
    <source>
        <dbReference type="ARBA" id="ARBA00022692"/>
    </source>
</evidence>
<sequence length="419" mass="49484">MSLGGEKSFKMKLRDMENAFKYRRIPYPKRSIELIAILAISCTFFLFMHTNKLNSRLKEMEIKLQPSEFSALGLTGNQLNTRESSRRDNINTLHGTYQYLKSTGQIFKLNTHDLNNTVKSDIDVLVFNRVPKTGSIQMIELMRKLGKVHNFEVEVDPQKGGIRTLLDEYEEKELVENIASLEDGSVFVSHVNYLDFPKYGESRPIYVNMVRDPVERVISWYYYIRSPWIFVPNRRKSNREMPNPKWVNTEFDQCVLSGEKVCKYIEGSGMEQVGDHRRQTLFFCGHNERRCTPFNTKLPLQVAMQNVEKEYAVVGTWEDTNVTLTVLENYIPSYFRGAKNMYYMGLYKDIQNHNPMKPHISEDIKNMVRKNFTREIEFYQFCRQRLHKQYIALKLDELKRIDKDLQRPRDLASHKLKRH</sequence>
<dbReference type="GO" id="GO:0008146">
    <property type="term" value="F:sulfotransferase activity"/>
    <property type="evidence" value="ECO:0007669"/>
    <property type="project" value="InterPro"/>
</dbReference>
<protein>
    <submittedName>
        <fullName evidence="11">Heparan sulfate 2-O-sulfotransferase pipe</fullName>
    </submittedName>
</protein>
<name>A0A0A1WNE1_ZEUCU</name>
<proteinExistence type="inferred from homology"/>
<dbReference type="InterPro" id="IPR007734">
    <property type="entry name" value="Heparan_SO4_2-O-STrfase"/>
</dbReference>
<keyword evidence="3 11" id="KW-0808">Transferase</keyword>
<dbReference type="GO" id="GO:0000139">
    <property type="term" value="C:Golgi membrane"/>
    <property type="evidence" value="ECO:0007669"/>
    <property type="project" value="UniProtKB-SubCell"/>
</dbReference>
<dbReference type="PANTHER" id="PTHR12129:SF20">
    <property type="entry name" value="HEPARAN SULFATE 2-O-SULFOTRANSFERASE PIPE"/>
    <property type="match status" value="1"/>
</dbReference>
<accession>A0A0A1WNE1</accession>
<evidence type="ECO:0000256" key="8">
    <source>
        <dbReference type="ARBA" id="ARBA00023136"/>
    </source>
</evidence>
<evidence type="ECO:0000256" key="2">
    <source>
        <dbReference type="ARBA" id="ARBA00010569"/>
    </source>
</evidence>
<reference evidence="11" key="2">
    <citation type="journal article" date="2015" name="Gigascience">
        <title>Reconstructing a comprehensive transcriptome assembly of a white-pupal translocated strain of the pest fruit fly Bactrocera cucurbitae.</title>
        <authorList>
            <person name="Sim S.B."/>
            <person name="Calla B."/>
            <person name="Hall B."/>
            <person name="DeRego T."/>
            <person name="Geib S.M."/>
        </authorList>
    </citation>
    <scope>NUCLEOTIDE SEQUENCE</scope>
</reference>
<evidence type="ECO:0000313" key="11">
    <source>
        <dbReference type="EMBL" id="JAD00574.1"/>
    </source>
</evidence>
<keyword evidence="9" id="KW-0325">Glycoprotein</keyword>
<dbReference type="Pfam" id="PF03567">
    <property type="entry name" value="Sulfotransfer_2"/>
    <property type="match status" value="1"/>
</dbReference>
<dbReference type="OrthoDB" id="10019582at2759"/>
<comment type="similarity">
    <text evidence="2">Belongs to the sulfotransferase 3 family.</text>
</comment>
<gene>
    <name evidence="11" type="primary">pip_7</name>
    <name evidence="11" type="ORF">g.54811</name>
</gene>
<evidence type="ECO:0000256" key="7">
    <source>
        <dbReference type="ARBA" id="ARBA00023034"/>
    </source>
</evidence>
<dbReference type="Gene3D" id="3.40.50.300">
    <property type="entry name" value="P-loop containing nucleotide triphosphate hydrolases"/>
    <property type="match status" value="1"/>
</dbReference>
<feature type="transmembrane region" description="Helical" evidence="10">
    <location>
        <begin position="31"/>
        <end position="48"/>
    </location>
</feature>
<keyword evidence="6 10" id="KW-1133">Transmembrane helix</keyword>
<dbReference type="InterPro" id="IPR005331">
    <property type="entry name" value="Sulfotransferase"/>
</dbReference>
<keyword evidence="7" id="KW-0333">Golgi apparatus</keyword>
<dbReference type="GeneID" id="105212724"/>
<evidence type="ECO:0000256" key="10">
    <source>
        <dbReference type="SAM" id="Phobius"/>
    </source>
</evidence>
<dbReference type="AlphaFoldDB" id="A0A0A1WNE1"/>
<organism evidence="11">
    <name type="scientific">Zeugodacus cucurbitae</name>
    <name type="common">Melon fruit fly</name>
    <name type="synonym">Bactrocera cucurbitae</name>
    <dbReference type="NCBI Taxonomy" id="28588"/>
    <lineage>
        <taxon>Eukaryota</taxon>
        <taxon>Metazoa</taxon>
        <taxon>Ecdysozoa</taxon>
        <taxon>Arthropoda</taxon>
        <taxon>Hexapoda</taxon>
        <taxon>Insecta</taxon>
        <taxon>Pterygota</taxon>
        <taxon>Neoptera</taxon>
        <taxon>Endopterygota</taxon>
        <taxon>Diptera</taxon>
        <taxon>Brachycera</taxon>
        <taxon>Muscomorpha</taxon>
        <taxon>Tephritoidea</taxon>
        <taxon>Tephritidae</taxon>
        <taxon>Zeugodacus</taxon>
        <taxon>Zeugodacus</taxon>
    </lineage>
</organism>
<evidence type="ECO:0000256" key="3">
    <source>
        <dbReference type="ARBA" id="ARBA00022679"/>
    </source>
</evidence>
<dbReference type="EMBL" id="GBXI01013718">
    <property type="protein sequence ID" value="JAD00574.1"/>
    <property type="molecule type" value="Transcribed_RNA"/>
</dbReference>
<dbReference type="InterPro" id="IPR027417">
    <property type="entry name" value="P-loop_NTPase"/>
</dbReference>
<comment type="subcellular location">
    <subcellularLocation>
        <location evidence="1">Golgi apparatus membrane</location>
        <topology evidence="1">Single-pass type II membrane protein</topology>
    </subcellularLocation>
</comment>
<evidence type="ECO:0000256" key="6">
    <source>
        <dbReference type="ARBA" id="ARBA00022989"/>
    </source>
</evidence>
<evidence type="ECO:0000256" key="9">
    <source>
        <dbReference type="ARBA" id="ARBA00023180"/>
    </source>
</evidence>
<keyword evidence="4 10" id="KW-0812">Transmembrane</keyword>
<evidence type="ECO:0000256" key="5">
    <source>
        <dbReference type="ARBA" id="ARBA00022968"/>
    </source>
</evidence>
<reference evidence="11" key="1">
    <citation type="submission" date="2014-11" db="EMBL/GenBank/DDBJ databases">
        <authorList>
            <person name="Geib S."/>
        </authorList>
    </citation>
    <scope>NUCLEOTIDE SEQUENCE</scope>
</reference>
<dbReference type="PANTHER" id="PTHR12129">
    <property type="entry name" value="HEPARAN SULFATE 2-O-SULFOTRANSFERASE"/>
    <property type="match status" value="1"/>
</dbReference>